<evidence type="ECO:0000313" key="2">
    <source>
        <dbReference type="EMBL" id="KAB2332900.1"/>
    </source>
</evidence>
<dbReference type="PANTHER" id="PTHR33121:SF76">
    <property type="entry name" value="SIGNALING PROTEIN"/>
    <property type="match status" value="1"/>
</dbReference>
<dbReference type="AlphaFoldDB" id="A0A7V7UVV0"/>
<dbReference type="PROSITE" id="PS50883">
    <property type="entry name" value="EAL"/>
    <property type="match status" value="1"/>
</dbReference>
<evidence type="ECO:0000313" key="3">
    <source>
        <dbReference type="Proteomes" id="UP000441354"/>
    </source>
</evidence>
<dbReference type="InterPro" id="IPR001633">
    <property type="entry name" value="EAL_dom"/>
</dbReference>
<dbReference type="CDD" id="cd01948">
    <property type="entry name" value="EAL"/>
    <property type="match status" value="1"/>
</dbReference>
<dbReference type="RefSeq" id="WP_151574308.1">
    <property type="nucleotide sequence ID" value="NZ_WBOT01000003.1"/>
</dbReference>
<sequence length="435" mass="49783">MAGQIIKKVKALFQWGKILLPLNQLRYFPPRFVIRDPIAEGVKKAFKMDFETAVIVYNIKNLQELSDQLGETEYVRFISLMKKAFQQVIAQEVNDDLIALHDYYSDGLALFIRVNHNIHSVSDIDSTMKKILRESEKMMFPELGQIKPKFETGYMFIQRKHYSIQESIYKAHQQAVAMAEKRVKTEFNEMVYSISKIISQKDIHILAQPIITLATGEVRAWEMLTRGPKGTTLENPLQLFSVARQTGMLYNLEMIVFEKILKQIIATGCKQEIFINFTPITLGNQRFVRDIKETLQRHDEISPKQMIFEITERDSIEGMDHFIYNIKVLRTLGFRIAIDDTGAGYASLNSISEILPDIIKIDRAVIQDIDKNTVKESLLKGLLLVAKETGSIVVAEGIESKEEESVLARNKVDLAQGYLYARPGVLNRSLEIAMD</sequence>
<organism evidence="2 3">
    <name type="scientific">Bacillus mesophilum</name>
    <dbReference type="NCBI Taxonomy" id="1071718"/>
    <lineage>
        <taxon>Bacteria</taxon>
        <taxon>Bacillati</taxon>
        <taxon>Bacillota</taxon>
        <taxon>Bacilli</taxon>
        <taxon>Bacillales</taxon>
        <taxon>Bacillaceae</taxon>
        <taxon>Bacillus</taxon>
    </lineage>
</organism>
<dbReference type="Proteomes" id="UP000441354">
    <property type="component" value="Unassembled WGS sequence"/>
</dbReference>
<dbReference type="SMART" id="SM00052">
    <property type="entry name" value="EAL"/>
    <property type="match status" value="1"/>
</dbReference>
<accession>A0A7V7UVV0</accession>
<feature type="domain" description="EAL" evidence="1">
    <location>
        <begin position="187"/>
        <end position="435"/>
    </location>
</feature>
<comment type="caution">
    <text evidence="2">The sequence shown here is derived from an EMBL/GenBank/DDBJ whole genome shotgun (WGS) entry which is preliminary data.</text>
</comment>
<dbReference type="InterPro" id="IPR035919">
    <property type="entry name" value="EAL_sf"/>
</dbReference>
<dbReference type="PANTHER" id="PTHR33121">
    <property type="entry name" value="CYCLIC DI-GMP PHOSPHODIESTERASE PDEF"/>
    <property type="match status" value="1"/>
</dbReference>
<dbReference type="OrthoDB" id="581425at2"/>
<dbReference type="InterPro" id="IPR050706">
    <property type="entry name" value="Cyclic-di-GMP_PDE-like"/>
</dbReference>
<evidence type="ECO:0000259" key="1">
    <source>
        <dbReference type="PROSITE" id="PS50883"/>
    </source>
</evidence>
<protein>
    <submittedName>
        <fullName evidence="2">EAL domain-containing protein</fullName>
    </submittedName>
</protein>
<proteinExistence type="predicted"/>
<name>A0A7V7UVV0_9BACI</name>
<gene>
    <name evidence="2" type="ORF">F7732_12525</name>
</gene>
<dbReference type="GO" id="GO:0071111">
    <property type="term" value="F:cyclic-guanylate-specific phosphodiesterase activity"/>
    <property type="evidence" value="ECO:0007669"/>
    <property type="project" value="InterPro"/>
</dbReference>
<dbReference type="Pfam" id="PF00563">
    <property type="entry name" value="EAL"/>
    <property type="match status" value="1"/>
</dbReference>
<dbReference type="Gene3D" id="3.20.20.450">
    <property type="entry name" value="EAL domain"/>
    <property type="match status" value="1"/>
</dbReference>
<dbReference type="SUPFAM" id="SSF141868">
    <property type="entry name" value="EAL domain-like"/>
    <property type="match status" value="1"/>
</dbReference>
<keyword evidence="3" id="KW-1185">Reference proteome</keyword>
<reference evidence="2 3" key="1">
    <citation type="journal article" date="2014" name="Arch. Microbiol.">
        <title>Bacillus mesophilum sp. nov., strain IITR-54T, a novel 4-chlorobiphenyl dechlorinating bacterium.</title>
        <authorList>
            <person name="Manickam N."/>
            <person name="Singh N.K."/>
            <person name="Bajaj A."/>
            <person name="Kumar R.M."/>
            <person name="Kaur G."/>
            <person name="Kaur N."/>
            <person name="Bala M."/>
            <person name="Kumar A."/>
            <person name="Mayilraj S."/>
        </authorList>
    </citation>
    <scope>NUCLEOTIDE SEQUENCE [LARGE SCALE GENOMIC DNA]</scope>
    <source>
        <strain evidence="2 3">IITR-54</strain>
    </source>
</reference>
<dbReference type="EMBL" id="WBOT01000003">
    <property type="protein sequence ID" value="KAB2332900.1"/>
    <property type="molecule type" value="Genomic_DNA"/>
</dbReference>